<sequence length="148" mass="15963">MPKAKLQAATVGGRADDIEAAFYEALQNGDIDRLMACWADEDDILCVHPGGPRLVGAGAIRASFDAMLVNGRIRAWPERVRKTESMASSVHSVIERIEVLTAEGPREAFVTATNVYHKTAQGWRLVAHHASPGTAEEPHEAGAAQVLH</sequence>
<keyword evidence="4" id="KW-1185">Reference proteome</keyword>
<dbReference type="PANTHER" id="PTHR34957">
    <property type="entry name" value="NUCLEAR TRANSPORT FACTOR 2 (NTF2) FAMILY PROTEIN"/>
    <property type="match status" value="1"/>
</dbReference>
<dbReference type="InterPro" id="IPR037401">
    <property type="entry name" value="SnoaL-like"/>
</dbReference>
<evidence type="ECO:0000256" key="1">
    <source>
        <dbReference type="SAM" id="MobiDB-lite"/>
    </source>
</evidence>
<dbReference type="PANTHER" id="PTHR34957:SF1">
    <property type="entry name" value="NUCLEAR TRANSPORT FACTOR 2 (NTF2) FAMILY PROTEIN"/>
    <property type="match status" value="1"/>
</dbReference>
<gene>
    <name evidence="3" type="ORF">RD110_24995</name>
</gene>
<feature type="region of interest" description="Disordered" evidence="1">
    <location>
        <begin position="129"/>
        <end position="148"/>
    </location>
</feature>
<dbReference type="STRING" id="1842727.RD110_24995"/>
<evidence type="ECO:0000259" key="2">
    <source>
        <dbReference type="Pfam" id="PF13474"/>
    </source>
</evidence>
<reference evidence="3 4" key="1">
    <citation type="submission" date="2017-01" db="EMBL/GenBank/DDBJ databases">
        <authorList>
            <person name="Mah S.A."/>
            <person name="Swanson W.J."/>
            <person name="Moy G.W."/>
            <person name="Vacquier V.D."/>
        </authorList>
    </citation>
    <scope>NUCLEOTIDE SEQUENCE [LARGE SCALE GENOMIC DNA]</scope>
    <source>
        <strain evidence="3 4">DCY110</strain>
    </source>
</reference>
<dbReference type="Gene3D" id="3.10.450.50">
    <property type="match status" value="1"/>
</dbReference>
<dbReference type="InterPro" id="IPR032710">
    <property type="entry name" value="NTF2-like_dom_sf"/>
</dbReference>
<accession>A0A1P8K235</accession>
<proteinExistence type="predicted"/>
<dbReference type="Pfam" id="PF13474">
    <property type="entry name" value="SnoaL_3"/>
    <property type="match status" value="1"/>
</dbReference>
<dbReference type="Proteomes" id="UP000186609">
    <property type="component" value="Chromosome"/>
</dbReference>
<evidence type="ECO:0000313" key="3">
    <source>
        <dbReference type="EMBL" id="APW40057.1"/>
    </source>
</evidence>
<organism evidence="3 4">
    <name type="scientific">Rhodoferax koreensis</name>
    <dbReference type="NCBI Taxonomy" id="1842727"/>
    <lineage>
        <taxon>Bacteria</taxon>
        <taxon>Pseudomonadati</taxon>
        <taxon>Pseudomonadota</taxon>
        <taxon>Betaproteobacteria</taxon>
        <taxon>Burkholderiales</taxon>
        <taxon>Comamonadaceae</taxon>
        <taxon>Rhodoferax</taxon>
    </lineage>
</organism>
<dbReference type="SUPFAM" id="SSF54427">
    <property type="entry name" value="NTF2-like"/>
    <property type="match status" value="1"/>
</dbReference>
<dbReference type="KEGG" id="rhy:RD110_24995"/>
<dbReference type="AlphaFoldDB" id="A0A1P8K235"/>
<feature type="domain" description="SnoaL-like" evidence="2">
    <location>
        <begin position="20"/>
        <end position="132"/>
    </location>
</feature>
<dbReference type="EMBL" id="CP019236">
    <property type="protein sequence ID" value="APW40057.1"/>
    <property type="molecule type" value="Genomic_DNA"/>
</dbReference>
<dbReference type="OrthoDB" id="5767026at2"/>
<name>A0A1P8K235_9BURK</name>
<protein>
    <submittedName>
        <fullName evidence="3">DUF4440 domain-containing protein</fullName>
    </submittedName>
</protein>
<dbReference type="RefSeq" id="WP_076203249.1">
    <property type="nucleotide sequence ID" value="NZ_CP019236.1"/>
</dbReference>
<evidence type="ECO:0000313" key="4">
    <source>
        <dbReference type="Proteomes" id="UP000186609"/>
    </source>
</evidence>